<evidence type="ECO:0008006" key="3">
    <source>
        <dbReference type="Google" id="ProtNLM"/>
    </source>
</evidence>
<proteinExistence type="predicted"/>
<keyword evidence="2" id="KW-1185">Reference proteome</keyword>
<gene>
    <name evidence="1" type="ORF">Glove_157g9</name>
</gene>
<dbReference type="EMBL" id="PQFF01000148">
    <property type="protein sequence ID" value="RHZ78728.1"/>
    <property type="molecule type" value="Genomic_DNA"/>
</dbReference>
<sequence length="94" mass="11097">MLASKSFHSNEEHYHSSIVRYYLLISKSVNIAYEIVTGGFSPYYDIPHDMALQIWITTKNSQNIIIIMRCWDARVTHRPLFEELYYELDNIIPA</sequence>
<comment type="caution">
    <text evidence="1">The sequence shown here is derived from an EMBL/GenBank/DDBJ whole genome shotgun (WGS) entry which is preliminary data.</text>
</comment>
<evidence type="ECO:0000313" key="2">
    <source>
        <dbReference type="Proteomes" id="UP000266861"/>
    </source>
</evidence>
<accession>A0A397IWH3</accession>
<name>A0A397IWH3_9GLOM</name>
<protein>
    <recommendedName>
        <fullName evidence="3">Serine-threonine/tyrosine-protein kinase catalytic domain-containing protein</fullName>
    </recommendedName>
</protein>
<organism evidence="1 2">
    <name type="scientific">Diversispora epigaea</name>
    <dbReference type="NCBI Taxonomy" id="1348612"/>
    <lineage>
        <taxon>Eukaryota</taxon>
        <taxon>Fungi</taxon>
        <taxon>Fungi incertae sedis</taxon>
        <taxon>Mucoromycota</taxon>
        <taxon>Glomeromycotina</taxon>
        <taxon>Glomeromycetes</taxon>
        <taxon>Diversisporales</taxon>
        <taxon>Diversisporaceae</taxon>
        <taxon>Diversispora</taxon>
    </lineage>
</organism>
<dbReference type="Proteomes" id="UP000266861">
    <property type="component" value="Unassembled WGS sequence"/>
</dbReference>
<dbReference type="AlphaFoldDB" id="A0A397IWH3"/>
<reference evidence="1 2" key="1">
    <citation type="submission" date="2018-08" db="EMBL/GenBank/DDBJ databases">
        <title>Genome and evolution of the arbuscular mycorrhizal fungus Diversispora epigaea (formerly Glomus versiforme) and its bacterial endosymbionts.</title>
        <authorList>
            <person name="Sun X."/>
            <person name="Fei Z."/>
            <person name="Harrison M."/>
        </authorList>
    </citation>
    <scope>NUCLEOTIDE SEQUENCE [LARGE SCALE GENOMIC DNA]</scope>
    <source>
        <strain evidence="1 2">IT104</strain>
    </source>
</reference>
<evidence type="ECO:0000313" key="1">
    <source>
        <dbReference type="EMBL" id="RHZ78728.1"/>
    </source>
</evidence>